<dbReference type="Pfam" id="PF00520">
    <property type="entry name" value="Ion_trans"/>
    <property type="match status" value="1"/>
</dbReference>
<gene>
    <name evidence="11" type="ORF">MAR_008748</name>
</gene>
<evidence type="ECO:0000256" key="6">
    <source>
        <dbReference type="ARBA" id="ARBA00023136"/>
    </source>
</evidence>
<dbReference type="PROSITE" id="PS00889">
    <property type="entry name" value="CNMP_BINDING_2"/>
    <property type="match status" value="1"/>
</dbReference>
<dbReference type="InterPro" id="IPR050866">
    <property type="entry name" value="CNG_cation_channel"/>
</dbReference>
<dbReference type="SUPFAM" id="SSF51206">
    <property type="entry name" value="cAMP-binding domain-like"/>
    <property type="match status" value="1"/>
</dbReference>
<dbReference type="Proteomes" id="UP001164746">
    <property type="component" value="Chromosome 4"/>
</dbReference>
<protein>
    <submittedName>
        <fullName evidence="11">CNGA3-like protein</fullName>
    </submittedName>
</protein>
<evidence type="ECO:0000256" key="5">
    <source>
        <dbReference type="ARBA" id="ARBA00023065"/>
    </source>
</evidence>
<evidence type="ECO:0000256" key="8">
    <source>
        <dbReference type="ARBA" id="ARBA00023303"/>
    </source>
</evidence>
<keyword evidence="4 9" id="KW-1133">Transmembrane helix</keyword>
<dbReference type="InterPro" id="IPR018490">
    <property type="entry name" value="cNMP-bd_dom_sf"/>
</dbReference>
<dbReference type="Pfam" id="PF00027">
    <property type="entry name" value="cNMP_binding"/>
    <property type="match status" value="1"/>
</dbReference>
<dbReference type="InterPro" id="IPR027359">
    <property type="entry name" value="Volt_channel_dom_sf"/>
</dbReference>
<keyword evidence="8" id="KW-0407">Ion channel</keyword>
<dbReference type="InterPro" id="IPR000595">
    <property type="entry name" value="cNMP-bd_dom"/>
</dbReference>
<sequence>MSATSSPQKSDLDLKSAKDRWSKLKTSMNAANNINAKKHRRLSRGDSFLRKFSTRNQSEAQTSNETEEDQVYKFQIQKHKTFKSLVVHPSGGVMFYWLGIVTLAVLYNIWTCIAREAFREIQRGYMYIWFLFDGLCDFVYVCDIFVQFRTGYLNQGLMVYDSRKLCKNYTKDKCFIVDIICLLPLDFLQFYTGIHPMLRFPRFLKIYRGIRFMHMYESRTAYPNLLRVASLTHILFLGSHWFAAFYYLISEAEHFEGQVGNVITNRNASRQEFERLLDGAKFYMQMHNVPTELQKRVQRWYDYVWTRGRLNCNDINSLGLLPDKLKTELALHVNLGTLKKVTIFQKCRPEFLHDLMLKMRAYIFTPGDLICRRGEVAREMFIIADGVVEILGENGAVLTQMSTGDFFGEIGILNIDGGINRRTADVRSVGYSELFVLSREDVLSALKDHPDAEEIITSYALSRLEQVRAHRSESSETVNSLRTSLEHLASISEMSSESTQQSLDE</sequence>
<proteinExistence type="predicted"/>
<keyword evidence="7" id="KW-1071">Ligand-gated ion channel</keyword>
<dbReference type="PROSITE" id="PS00888">
    <property type="entry name" value="CNMP_BINDING_1"/>
    <property type="match status" value="1"/>
</dbReference>
<evidence type="ECO:0000313" key="12">
    <source>
        <dbReference type="Proteomes" id="UP001164746"/>
    </source>
</evidence>
<dbReference type="Gene3D" id="1.20.120.350">
    <property type="entry name" value="Voltage-gated potassium channels. Chain C"/>
    <property type="match status" value="1"/>
</dbReference>
<dbReference type="SMART" id="SM00100">
    <property type="entry name" value="cNMP"/>
    <property type="match status" value="1"/>
</dbReference>
<dbReference type="SUPFAM" id="SSF81324">
    <property type="entry name" value="Voltage-gated potassium channels"/>
    <property type="match status" value="1"/>
</dbReference>
<reference evidence="11" key="1">
    <citation type="submission" date="2022-11" db="EMBL/GenBank/DDBJ databases">
        <title>Centuries of genome instability and evolution in soft-shell clam transmissible cancer (bioRxiv).</title>
        <authorList>
            <person name="Hart S.F.M."/>
            <person name="Yonemitsu M.A."/>
            <person name="Giersch R.M."/>
            <person name="Beal B.F."/>
            <person name="Arriagada G."/>
            <person name="Davis B.W."/>
            <person name="Ostrander E.A."/>
            <person name="Goff S.P."/>
            <person name="Metzger M.J."/>
        </authorList>
    </citation>
    <scope>NUCLEOTIDE SEQUENCE</scope>
    <source>
        <strain evidence="11">MELC-2E11</strain>
        <tissue evidence="11">Siphon/mantle</tissue>
    </source>
</reference>
<keyword evidence="3 9" id="KW-0812">Transmembrane</keyword>
<dbReference type="EMBL" id="CP111015">
    <property type="protein sequence ID" value="WAR02190.1"/>
    <property type="molecule type" value="Genomic_DNA"/>
</dbReference>
<evidence type="ECO:0000256" key="9">
    <source>
        <dbReference type="SAM" id="Phobius"/>
    </source>
</evidence>
<evidence type="ECO:0000313" key="11">
    <source>
        <dbReference type="EMBL" id="WAR02190.1"/>
    </source>
</evidence>
<evidence type="ECO:0000256" key="4">
    <source>
        <dbReference type="ARBA" id="ARBA00022989"/>
    </source>
</evidence>
<dbReference type="InterPro" id="IPR018488">
    <property type="entry name" value="cNMP-bd_CS"/>
</dbReference>
<evidence type="ECO:0000259" key="10">
    <source>
        <dbReference type="PROSITE" id="PS50042"/>
    </source>
</evidence>
<evidence type="ECO:0000256" key="3">
    <source>
        <dbReference type="ARBA" id="ARBA00022692"/>
    </source>
</evidence>
<keyword evidence="6 9" id="KW-0472">Membrane</keyword>
<dbReference type="PANTHER" id="PTHR45638:SF7">
    <property type="entry name" value="CYCLIC NUCLEOTIDE-GATED ION CHANNEL-LIKE, ISOFORM E"/>
    <property type="match status" value="1"/>
</dbReference>
<name>A0ABY7DXJ1_MYAAR</name>
<evidence type="ECO:0000256" key="1">
    <source>
        <dbReference type="ARBA" id="ARBA00004141"/>
    </source>
</evidence>
<feature type="domain" description="Cyclic nucleotide-binding" evidence="10">
    <location>
        <begin position="343"/>
        <end position="463"/>
    </location>
</feature>
<feature type="transmembrane region" description="Helical" evidence="9">
    <location>
        <begin position="94"/>
        <end position="113"/>
    </location>
</feature>
<keyword evidence="2" id="KW-0813">Transport</keyword>
<dbReference type="InterPro" id="IPR014710">
    <property type="entry name" value="RmlC-like_jellyroll"/>
</dbReference>
<organism evidence="11 12">
    <name type="scientific">Mya arenaria</name>
    <name type="common">Soft-shell clam</name>
    <dbReference type="NCBI Taxonomy" id="6604"/>
    <lineage>
        <taxon>Eukaryota</taxon>
        <taxon>Metazoa</taxon>
        <taxon>Spiralia</taxon>
        <taxon>Lophotrochozoa</taxon>
        <taxon>Mollusca</taxon>
        <taxon>Bivalvia</taxon>
        <taxon>Autobranchia</taxon>
        <taxon>Heteroconchia</taxon>
        <taxon>Euheterodonta</taxon>
        <taxon>Imparidentia</taxon>
        <taxon>Neoheterodontei</taxon>
        <taxon>Myida</taxon>
        <taxon>Myoidea</taxon>
        <taxon>Myidae</taxon>
        <taxon>Mya</taxon>
    </lineage>
</organism>
<comment type="subcellular location">
    <subcellularLocation>
        <location evidence="1">Membrane</location>
        <topology evidence="1">Multi-pass membrane protein</topology>
    </subcellularLocation>
</comment>
<evidence type="ECO:0000256" key="2">
    <source>
        <dbReference type="ARBA" id="ARBA00022448"/>
    </source>
</evidence>
<evidence type="ECO:0000256" key="7">
    <source>
        <dbReference type="ARBA" id="ARBA00023286"/>
    </source>
</evidence>
<dbReference type="InterPro" id="IPR005821">
    <property type="entry name" value="Ion_trans_dom"/>
</dbReference>
<dbReference type="CDD" id="cd00038">
    <property type="entry name" value="CAP_ED"/>
    <property type="match status" value="1"/>
</dbReference>
<dbReference type="Gene3D" id="2.60.120.10">
    <property type="entry name" value="Jelly Rolls"/>
    <property type="match status" value="1"/>
</dbReference>
<dbReference type="Gene3D" id="1.10.287.630">
    <property type="entry name" value="Helix hairpin bin"/>
    <property type="match status" value="1"/>
</dbReference>
<feature type="transmembrane region" description="Helical" evidence="9">
    <location>
        <begin position="125"/>
        <end position="148"/>
    </location>
</feature>
<dbReference type="PROSITE" id="PS50042">
    <property type="entry name" value="CNMP_BINDING_3"/>
    <property type="match status" value="1"/>
</dbReference>
<accession>A0ABY7DXJ1</accession>
<dbReference type="PANTHER" id="PTHR45638">
    <property type="entry name" value="CYCLIC NUCLEOTIDE-GATED CATION CHANNEL SUBUNIT A"/>
    <property type="match status" value="1"/>
</dbReference>
<keyword evidence="5" id="KW-0406">Ion transport</keyword>
<keyword evidence="12" id="KW-1185">Reference proteome</keyword>